<comment type="caution">
    <text evidence="1">The sequence shown here is derived from an EMBL/GenBank/DDBJ whole genome shotgun (WGS) entry which is preliminary data.</text>
</comment>
<accession>A0ABQ9I228</accession>
<dbReference type="EMBL" id="JARBHB010000003">
    <property type="protein sequence ID" value="KAJ8890557.1"/>
    <property type="molecule type" value="Genomic_DNA"/>
</dbReference>
<proteinExistence type="predicted"/>
<protein>
    <submittedName>
        <fullName evidence="1">Uncharacterized protein</fullName>
    </submittedName>
</protein>
<name>A0ABQ9I228_9NEOP</name>
<reference evidence="1 2" key="1">
    <citation type="submission" date="2023-02" db="EMBL/GenBank/DDBJ databases">
        <title>LHISI_Scaffold_Assembly.</title>
        <authorList>
            <person name="Stuart O.P."/>
            <person name="Cleave R."/>
            <person name="Magrath M.J.L."/>
            <person name="Mikheyev A.S."/>
        </authorList>
    </citation>
    <scope>NUCLEOTIDE SEQUENCE [LARGE SCALE GENOMIC DNA]</scope>
    <source>
        <strain evidence="1">Daus_M_001</strain>
        <tissue evidence="1">Leg muscle</tissue>
    </source>
</reference>
<organism evidence="1 2">
    <name type="scientific">Dryococelus australis</name>
    <dbReference type="NCBI Taxonomy" id="614101"/>
    <lineage>
        <taxon>Eukaryota</taxon>
        <taxon>Metazoa</taxon>
        <taxon>Ecdysozoa</taxon>
        <taxon>Arthropoda</taxon>
        <taxon>Hexapoda</taxon>
        <taxon>Insecta</taxon>
        <taxon>Pterygota</taxon>
        <taxon>Neoptera</taxon>
        <taxon>Polyneoptera</taxon>
        <taxon>Phasmatodea</taxon>
        <taxon>Verophasmatodea</taxon>
        <taxon>Anareolatae</taxon>
        <taxon>Phasmatidae</taxon>
        <taxon>Eurycanthinae</taxon>
        <taxon>Dryococelus</taxon>
    </lineage>
</organism>
<evidence type="ECO:0000313" key="1">
    <source>
        <dbReference type="EMBL" id="KAJ8890557.1"/>
    </source>
</evidence>
<sequence>MVDKTTGYLTGEKTCNRNLCQAYGRQLTLVGIKIKTRVIIEIHLGSALAIIFKYVVENFEGVIAKIDSANKAWKKLDELGNYGGL</sequence>
<gene>
    <name evidence="1" type="ORF">PR048_010066</name>
</gene>
<evidence type="ECO:0000313" key="2">
    <source>
        <dbReference type="Proteomes" id="UP001159363"/>
    </source>
</evidence>
<keyword evidence="2" id="KW-1185">Reference proteome</keyword>
<dbReference type="Proteomes" id="UP001159363">
    <property type="component" value="Chromosome 3"/>
</dbReference>